<evidence type="ECO:0000313" key="3">
    <source>
        <dbReference type="Proteomes" id="UP001202550"/>
    </source>
</evidence>
<keyword evidence="1" id="KW-0732">Signal</keyword>
<feature type="signal peptide" evidence="1">
    <location>
        <begin position="1"/>
        <end position="28"/>
    </location>
</feature>
<organism evidence="2 3">
    <name type="scientific">Roseinatronobacter domitianus</name>
    <dbReference type="NCBI Taxonomy" id="2940293"/>
    <lineage>
        <taxon>Bacteria</taxon>
        <taxon>Pseudomonadati</taxon>
        <taxon>Pseudomonadota</taxon>
        <taxon>Alphaproteobacteria</taxon>
        <taxon>Rhodobacterales</taxon>
        <taxon>Paracoccaceae</taxon>
        <taxon>Roseinatronobacter</taxon>
    </lineage>
</organism>
<dbReference type="Proteomes" id="UP001202550">
    <property type="component" value="Unassembled WGS sequence"/>
</dbReference>
<proteinExistence type="predicted"/>
<evidence type="ECO:0000256" key="1">
    <source>
        <dbReference type="SAM" id="SignalP"/>
    </source>
</evidence>
<dbReference type="EMBL" id="JALZWP010000022">
    <property type="protein sequence ID" value="MCL1630063.1"/>
    <property type="molecule type" value="Genomic_DNA"/>
</dbReference>
<dbReference type="RefSeq" id="WP_249060660.1">
    <property type="nucleotide sequence ID" value="NZ_JALZWP010000022.1"/>
</dbReference>
<name>A0ABT0M5D5_9RHOB</name>
<gene>
    <name evidence="2" type="ORF">M3N55_15110</name>
</gene>
<accession>A0ABT0M5D5</accession>
<feature type="chain" id="PRO_5045759178" evidence="1">
    <location>
        <begin position="29"/>
        <end position="166"/>
    </location>
</feature>
<protein>
    <submittedName>
        <fullName evidence="2">Uncharacterized protein</fullName>
    </submittedName>
</protein>
<sequence length="166" mass="17183">MGHAPKSLRIRSCICAFLLVGFSGSASAQEFDSVVALTLNNSQNLTNALKDVTRNKTLTVNDIKMQAGSPRQNAFGGSDQSMPATASIGPKVLGVAPAPSAADVSRVPSGPSVPAIRRPSQLQLTFDSDITADLPESTSPIAPLVAGQLDTAENLIPFQIGAPESK</sequence>
<evidence type="ECO:0000313" key="2">
    <source>
        <dbReference type="EMBL" id="MCL1630063.1"/>
    </source>
</evidence>
<reference evidence="2 3" key="1">
    <citation type="submission" date="2022-05" db="EMBL/GenBank/DDBJ databases">
        <title>Seasonal and diel survey of microbial diversity of the Tyrrhenian coast.</title>
        <authorList>
            <person name="Gattoni G."/>
            <person name="Corral P."/>
        </authorList>
    </citation>
    <scope>NUCLEOTIDE SEQUENCE [LARGE SCALE GENOMIC DNA]</scope>
    <source>
        <strain evidence="2 3">V10</strain>
    </source>
</reference>
<keyword evidence="3" id="KW-1185">Reference proteome</keyword>
<comment type="caution">
    <text evidence="2">The sequence shown here is derived from an EMBL/GenBank/DDBJ whole genome shotgun (WGS) entry which is preliminary data.</text>
</comment>